<evidence type="ECO:0000256" key="8">
    <source>
        <dbReference type="ARBA" id="ARBA00024725"/>
    </source>
</evidence>
<evidence type="ECO:0000313" key="13">
    <source>
        <dbReference type="Proteomes" id="UP001291687"/>
    </source>
</evidence>
<keyword evidence="5 12" id="KW-0067">ATP-binding</keyword>
<dbReference type="PANTHER" id="PTHR43394:SF1">
    <property type="entry name" value="ATP-BINDING CASSETTE SUB-FAMILY B MEMBER 10, MITOCHONDRIAL"/>
    <property type="match status" value="1"/>
</dbReference>
<evidence type="ECO:0000256" key="9">
    <source>
        <dbReference type="SAM" id="Phobius"/>
    </source>
</evidence>
<feature type="transmembrane region" description="Helical" evidence="9">
    <location>
        <begin position="60"/>
        <end position="78"/>
    </location>
</feature>
<keyword evidence="3 9" id="KW-0812">Transmembrane</keyword>
<feature type="transmembrane region" description="Helical" evidence="9">
    <location>
        <begin position="250"/>
        <end position="272"/>
    </location>
</feature>
<accession>A0ABU5NB73</accession>
<comment type="function">
    <text evidence="8">Part of an ABC transporter complex. Transmembrane domains (TMD) form a pore in the inner membrane and the ATP-binding domain (NBD) is responsible for energy generation.</text>
</comment>
<keyword evidence="7 9" id="KW-0472">Membrane</keyword>
<dbReference type="Pfam" id="PF00005">
    <property type="entry name" value="ABC_tran"/>
    <property type="match status" value="1"/>
</dbReference>
<feature type="domain" description="ABC transmembrane type-1" evidence="11">
    <location>
        <begin position="42"/>
        <end position="311"/>
    </location>
</feature>
<dbReference type="PROSITE" id="PS00211">
    <property type="entry name" value="ABC_TRANSPORTER_1"/>
    <property type="match status" value="1"/>
</dbReference>
<dbReference type="InterPro" id="IPR011527">
    <property type="entry name" value="ABC1_TM_dom"/>
</dbReference>
<dbReference type="Gene3D" id="3.40.50.300">
    <property type="entry name" value="P-loop containing nucleotide triphosphate hydrolases"/>
    <property type="match status" value="1"/>
</dbReference>
<comment type="similarity">
    <text evidence="2">Belongs to the ABC transporter superfamily.</text>
</comment>
<dbReference type="PROSITE" id="PS50893">
    <property type="entry name" value="ABC_TRANSPORTER_2"/>
    <property type="match status" value="1"/>
</dbReference>
<dbReference type="PANTHER" id="PTHR43394">
    <property type="entry name" value="ATP-DEPENDENT PERMEASE MDL1, MITOCHONDRIAL"/>
    <property type="match status" value="1"/>
</dbReference>
<dbReference type="InterPro" id="IPR036640">
    <property type="entry name" value="ABC1_TM_sf"/>
</dbReference>
<dbReference type="EMBL" id="JARJFB010000017">
    <property type="protein sequence ID" value="MEA0970427.1"/>
    <property type="molecule type" value="Genomic_DNA"/>
</dbReference>
<dbReference type="Proteomes" id="UP001291687">
    <property type="component" value="Unassembled WGS sequence"/>
</dbReference>
<keyword evidence="6 9" id="KW-1133">Transmembrane helix</keyword>
<dbReference type="Gene3D" id="1.20.1560.10">
    <property type="entry name" value="ABC transporter type 1, transmembrane domain"/>
    <property type="match status" value="1"/>
</dbReference>
<feature type="transmembrane region" description="Helical" evidence="9">
    <location>
        <begin position="20"/>
        <end position="40"/>
    </location>
</feature>
<feature type="transmembrane region" description="Helical" evidence="9">
    <location>
        <begin position="168"/>
        <end position="186"/>
    </location>
</feature>
<evidence type="ECO:0000256" key="6">
    <source>
        <dbReference type="ARBA" id="ARBA00022989"/>
    </source>
</evidence>
<dbReference type="RefSeq" id="WP_322776331.1">
    <property type="nucleotide sequence ID" value="NZ_JARJFB010000017.1"/>
</dbReference>
<keyword evidence="4" id="KW-0547">Nucleotide-binding</keyword>
<evidence type="ECO:0000256" key="2">
    <source>
        <dbReference type="ARBA" id="ARBA00005417"/>
    </source>
</evidence>
<feature type="transmembrane region" description="Helical" evidence="9">
    <location>
        <begin position="278"/>
        <end position="300"/>
    </location>
</feature>
<evidence type="ECO:0000259" key="10">
    <source>
        <dbReference type="PROSITE" id="PS50893"/>
    </source>
</evidence>
<comment type="caution">
    <text evidence="12">The sequence shown here is derived from an EMBL/GenBank/DDBJ whole genome shotgun (WGS) entry which is preliminary data.</text>
</comment>
<comment type="subcellular location">
    <subcellularLocation>
        <location evidence="1">Cell membrane</location>
        <topology evidence="1">Multi-pass membrane protein</topology>
    </subcellularLocation>
</comment>
<evidence type="ECO:0000259" key="11">
    <source>
        <dbReference type="PROSITE" id="PS50929"/>
    </source>
</evidence>
<keyword evidence="13" id="KW-1185">Reference proteome</keyword>
<dbReference type="InterPro" id="IPR003439">
    <property type="entry name" value="ABC_transporter-like_ATP-bd"/>
</dbReference>
<organism evidence="12 13">
    <name type="scientific">Candidatus Megaera venefica</name>
    <dbReference type="NCBI Taxonomy" id="2055910"/>
    <lineage>
        <taxon>Bacteria</taxon>
        <taxon>Pseudomonadati</taxon>
        <taxon>Pseudomonadota</taxon>
        <taxon>Alphaproteobacteria</taxon>
        <taxon>Rickettsiales</taxon>
        <taxon>Rickettsiaceae</taxon>
        <taxon>Candidatus Megaera</taxon>
    </lineage>
</organism>
<evidence type="ECO:0000256" key="4">
    <source>
        <dbReference type="ARBA" id="ARBA00022741"/>
    </source>
</evidence>
<dbReference type="InterPro" id="IPR027417">
    <property type="entry name" value="P-loop_NTPase"/>
</dbReference>
<dbReference type="PROSITE" id="PS50929">
    <property type="entry name" value="ABC_TM1F"/>
    <property type="match status" value="1"/>
</dbReference>
<dbReference type="SUPFAM" id="SSF52540">
    <property type="entry name" value="P-loop containing nucleoside triphosphate hydrolases"/>
    <property type="match status" value="1"/>
</dbReference>
<dbReference type="InterPro" id="IPR003593">
    <property type="entry name" value="AAA+_ATPase"/>
</dbReference>
<dbReference type="SUPFAM" id="SSF90123">
    <property type="entry name" value="ABC transporter transmembrane region"/>
    <property type="match status" value="1"/>
</dbReference>
<sequence>MNNISAKQILTYIVKAIKPFPLPIFSMVMAAVIWAVDLSLRAYLLKVILNRLASSEQHNIFVNLIVPIIFYLGLYLLLSMSFRLYNYFVEIKMIPALRAKIANDALELLVDKSQNFYQNNFSGSLTNKVNDLTSSVPAIVRIVIDRFFSHGLALCIAIITLWQVNIHFALGMLIWAVVLITGAWIYSKHISVLAIKWSESASTITGNLVDVLSNILSVRLFSAKSQEQKSLGGVFQDAVNAERQLEWAYLWMWIYISVSSLILQSFNFYFLIKGREEGWITVGDFAVVLLINISIADFFWELTKDFSEFSKLLGRITQALKIVLDKPEFQDLPGAYELKVTKGTISFDRVLFHYKGVTPLFHNKSIIIEAGQKVGLVGYSGSGKSTFVNLILRLYDVSGGRLLIDGQDIRECTQDSLRKNIAMIPQDPSLFHRTLIENIRYGRIDANDDSVVEAAKKAHAHEFIVKLPQGYNSLVGERGVKLSGGQRQRIAIARAILKNAPILILDEATSALDSVIESDIQQSLWDLMQGKTTIVIAHRLSTLLHMDRILVFDMGKIVEDGTHTELLAMNGIYKTLWEAQVGGFLLDQRM</sequence>
<dbReference type="Pfam" id="PF00664">
    <property type="entry name" value="ABC_membrane"/>
    <property type="match status" value="1"/>
</dbReference>
<dbReference type="SMART" id="SM00382">
    <property type="entry name" value="AAA"/>
    <property type="match status" value="1"/>
</dbReference>
<evidence type="ECO:0000256" key="3">
    <source>
        <dbReference type="ARBA" id="ARBA00022692"/>
    </source>
</evidence>
<dbReference type="InterPro" id="IPR017871">
    <property type="entry name" value="ABC_transporter-like_CS"/>
</dbReference>
<gene>
    <name evidence="12" type="ORF">Megvenef_00390</name>
</gene>
<protein>
    <submittedName>
        <fullName evidence="12">ABC transporter ATP-binding/permease protein</fullName>
    </submittedName>
</protein>
<feature type="domain" description="ABC transporter" evidence="10">
    <location>
        <begin position="345"/>
        <end position="579"/>
    </location>
</feature>
<evidence type="ECO:0000256" key="7">
    <source>
        <dbReference type="ARBA" id="ARBA00023136"/>
    </source>
</evidence>
<evidence type="ECO:0000256" key="1">
    <source>
        <dbReference type="ARBA" id="ARBA00004651"/>
    </source>
</evidence>
<name>A0ABU5NB73_9RICK</name>
<proteinExistence type="inferred from homology"/>
<evidence type="ECO:0000256" key="5">
    <source>
        <dbReference type="ARBA" id="ARBA00022840"/>
    </source>
</evidence>
<reference evidence="12 13" key="1">
    <citation type="submission" date="2023-03" db="EMBL/GenBank/DDBJ databases">
        <title>Host association and intracellularity evolved multiple times independently in the Rickettsiales.</title>
        <authorList>
            <person name="Castelli M."/>
            <person name="Nardi T."/>
            <person name="Gammuto L."/>
            <person name="Bellinzona G."/>
            <person name="Sabaneyeva E."/>
            <person name="Potekhin A."/>
            <person name="Serra V."/>
            <person name="Petroni G."/>
            <person name="Sassera D."/>
        </authorList>
    </citation>
    <scope>NUCLEOTIDE SEQUENCE [LARGE SCALE GENOMIC DNA]</scope>
    <source>
        <strain evidence="12 13">Sr 2-6</strain>
    </source>
</reference>
<evidence type="ECO:0000313" key="12">
    <source>
        <dbReference type="EMBL" id="MEA0970427.1"/>
    </source>
</evidence>
<dbReference type="InterPro" id="IPR039421">
    <property type="entry name" value="Type_1_exporter"/>
</dbReference>
<dbReference type="GO" id="GO:0005524">
    <property type="term" value="F:ATP binding"/>
    <property type="evidence" value="ECO:0007669"/>
    <property type="project" value="UniProtKB-KW"/>
</dbReference>